<protein>
    <submittedName>
        <fullName evidence="1">Uncharacterized protein</fullName>
    </submittedName>
</protein>
<comment type="caution">
    <text evidence="1">The sequence shown here is derived from an EMBL/GenBank/DDBJ whole genome shotgun (WGS) entry which is preliminary data.</text>
</comment>
<organism evidence="1">
    <name type="scientific">human gut metagenome</name>
    <dbReference type="NCBI Taxonomy" id="408170"/>
    <lineage>
        <taxon>unclassified sequences</taxon>
        <taxon>metagenomes</taxon>
        <taxon>organismal metagenomes</taxon>
    </lineage>
</organism>
<feature type="non-terminal residue" evidence="1">
    <location>
        <position position="1"/>
    </location>
</feature>
<reference evidence="1" key="1">
    <citation type="submission" date="2013-12" db="EMBL/GenBank/DDBJ databases">
        <title>A Varibaculum cambriense genome reconstructed from a premature infant gut community with otherwise low bacterial novelty that shifts toward anaerobic metabolism during the third week of life.</title>
        <authorList>
            <person name="Brown C.T."/>
            <person name="Sharon I."/>
            <person name="Thomas B.C."/>
            <person name="Castelle C.J."/>
            <person name="Morowitz M.J."/>
            <person name="Banfield J.F."/>
        </authorList>
    </citation>
    <scope>NUCLEOTIDE SEQUENCE</scope>
</reference>
<accession>W1Y406</accession>
<sequence>RVSWYSGAELIIMTLLYRTITSYGPTFQLCSVNHNFTLCSVRNPRDKSLVWALSFSLAATQEIDFSFSS</sequence>
<proteinExistence type="predicted"/>
<dbReference type="AlphaFoldDB" id="W1Y406"/>
<gene>
    <name evidence="1" type="ORF">Q604_UNBC09819G0001</name>
</gene>
<dbReference type="EMBL" id="AZMM01009819">
    <property type="protein sequence ID" value="ETJ35854.1"/>
    <property type="molecule type" value="Genomic_DNA"/>
</dbReference>
<evidence type="ECO:0000313" key="1">
    <source>
        <dbReference type="EMBL" id="ETJ35854.1"/>
    </source>
</evidence>
<name>W1Y406_9ZZZZ</name>
<feature type="non-terminal residue" evidence="1">
    <location>
        <position position="69"/>
    </location>
</feature>